<keyword evidence="1" id="KW-0812">Transmembrane</keyword>
<dbReference type="NCBIfam" id="NF046089">
    <property type="entry name" value="CD3337_EF1877"/>
    <property type="match status" value="1"/>
</dbReference>
<feature type="transmembrane region" description="Helical" evidence="1">
    <location>
        <begin position="389"/>
        <end position="413"/>
    </location>
</feature>
<evidence type="ECO:0000313" key="4">
    <source>
        <dbReference type="Proteomes" id="UP001597340"/>
    </source>
</evidence>
<feature type="transmembrane region" description="Helical" evidence="1">
    <location>
        <begin position="324"/>
        <end position="346"/>
    </location>
</feature>
<feature type="transmembrane region" description="Helical" evidence="1">
    <location>
        <begin position="192"/>
        <end position="213"/>
    </location>
</feature>
<dbReference type="Proteomes" id="UP001597340">
    <property type="component" value="Unassembled WGS sequence"/>
</dbReference>
<keyword evidence="2" id="KW-0732">Signal</keyword>
<protein>
    <submittedName>
        <fullName evidence="3">CD3337/EF1877 family mobilome membrane protein</fullName>
    </submittedName>
</protein>
<name>A0ABW4DGA1_9BACL</name>
<evidence type="ECO:0000256" key="1">
    <source>
        <dbReference type="SAM" id="Phobius"/>
    </source>
</evidence>
<feature type="transmembrane region" description="Helical" evidence="1">
    <location>
        <begin position="352"/>
        <end position="368"/>
    </location>
</feature>
<feature type="transmembrane region" description="Helical" evidence="1">
    <location>
        <begin position="105"/>
        <end position="125"/>
    </location>
</feature>
<accession>A0ABW4DGA1</accession>
<feature type="signal peptide" evidence="2">
    <location>
        <begin position="1"/>
        <end position="32"/>
    </location>
</feature>
<reference evidence="4" key="1">
    <citation type="journal article" date="2019" name="Int. J. Syst. Evol. Microbiol.">
        <title>The Global Catalogue of Microorganisms (GCM) 10K type strain sequencing project: providing services to taxonomists for standard genome sequencing and annotation.</title>
        <authorList>
            <consortium name="The Broad Institute Genomics Platform"/>
            <consortium name="The Broad Institute Genome Sequencing Center for Infectious Disease"/>
            <person name="Wu L."/>
            <person name="Ma J."/>
        </authorList>
    </citation>
    <scope>NUCLEOTIDE SEQUENCE [LARGE SCALE GENOMIC DNA]</scope>
    <source>
        <strain evidence="4">CCM 9147</strain>
    </source>
</reference>
<gene>
    <name evidence="3" type="ORF">ACFQ5D_20595</name>
</gene>
<dbReference type="InterPro" id="IPR058112">
    <property type="entry name" value="CD3337_EF1877-like"/>
</dbReference>
<feature type="chain" id="PRO_5046558403" evidence="2">
    <location>
        <begin position="33"/>
        <end position="920"/>
    </location>
</feature>
<dbReference type="EMBL" id="JBHTNZ010000040">
    <property type="protein sequence ID" value="MFD1463702.1"/>
    <property type="molecule type" value="Genomic_DNA"/>
</dbReference>
<organism evidence="3 4">
    <name type="scientific">Paenibacillus farraposensis</name>
    <dbReference type="NCBI Taxonomy" id="2807095"/>
    <lineage>
        <taxon>Bacteria</taxon>
        <taxon>Bacillati</taxon>
        <taxon>Bacillota</taxon>
        <taxon>Bacilli</taxon>
        <taxon>Bacillales</taxon>
        <taxon>Paenibacillaceae</taxon>
        <taxon>Paenibacillus</taxon>
    </lineage>
</organism>
<feature type="transmembrane region" description="Helical" evidence="1">
    <location>
        <begin position="160"/>
        <end position="180"/>
    </location>
</feature>
<evidence type="ECO:0000256" key="2">
    <source>
        <dbReference type="SAM" id="SignalP"/>
    </source>
</evidence>
<comment type="caution">
    <text evidence="3">The sequence shown here is derived from an EMBL/GenBank/DDBJ whole genome shotgun (WGS) entry which is preliminary data.</text>
</comment>
<sequence length="920" mass="101733">MNKFGHLKRFSRLLVLILFTFLALSSSSVAHADIIDNLIPTLKATPTGLDTTHDIIDDLIPNDGDSSANYNQPASHYQVKTVNPDRGALEIEEKAQDSMNAIWDFAVSGCLMITIYTTKFFIFIAQEAFEFRYFNLIVDVVVELVQNLTGIRFGSWGDGLWGDFIGVFIQITIVYILYLMIKGRFLDGMSSIASFLIALAIILAFFTNLGPFLKGVNSFGQDLNNSFYITFSSNSTNPGTGVGNNSSNNGKGGVSGFSRQLWTEVVDRPYQMMQFDSMNVDPTTLKKVLNTEPDSEDRTKALKDAEVNYPHVAKSRTLSKFGIVIMNGILSLIILICFSYFAFFSILGRLKALYQSAMMSFTLFAALLPGRGGGVPALQPQFTKLIGSLLTAVMGLLFLDISLVLGHAVFTVVHNITSSWFVSLVIETITILAGFYFRKDIAGFLVRKVNPGSGGGIQVPQRKPSVLAYSFKRKLSDDIYDRTVGKAVSTIFGGNKGANKVGIPRKFNPLSLNNANKSLDDATAASMSLRYHNEKTAAEDVAASSGDPVQYTPFVSKVNENLENGMKNPFRGLDKEWKTEKDRLASIKSGKGNMKDAILTRGIHPGMNDQQVASVMYANESAIRQTGAFFKDRPQEASQQIKNAKKLQGNPKLKANMDDFAMMQLYKRYKQDQRDSVLQARKTGERVQQTPFVQDMNLRFKTAGLHNAYQIKTAMSNPLKRASIISHFSGMPEFSKQQTKLLEANESLKTMTRSASLSTTPAAVKPVSIKGPLQSKAREQIIRQAAGSKVDTVKIPYRAHIAPELNTRMDMSKVKIKDTKLQSAMREKSAEIRRLMAEEGTNEKLKVVNTKQVQMEQAFKIKNKMSTEITEALSTEKKSLTIMNKASKVAEVSDANINVANSIKKRAVEARGKSTSAKKD</sequence>
<keyword evidence="1" id="KW-0472">Membrane</keyword>
<evidence type="ECO:0000313" key="3">
    <source>
        <dbReference type="EMBL" id="MFD1463702.1"/>
    </source>
</evidence>
<proteinExistence type="predicted"/>
<feature type="transmembrane region" description="Helical" evidence="1">
    <location>
        <begin position="419"/>
        <end position="437"/>
    </location>
</feature>
<keyword evidence="1" id="KW-1133">Transmembrane helix</keyword>
<dbReference type="RefSeq" id="WP_229523844.1">
    <property type="nucleotide sequence ID" value="NZ_JAFFQR010000042.1"/>
</dbReference>
<keyword evidence="4" id="KW-1185">Reference proteome</keyword>